<evidence type="ECO:0000313" key="1">
    <source>
        <dbReference type="EMBL" id="MFC4489415.1"/>
    </source>
</evidence>
<dbReference type="Proteomes" id="UP001595999">
    <property type="component" value="Unassembled WGS sequence"/>
</dbReference>
<sequence>MSTEMKPYSDMQDDIGLIVTDKGLERPAVVWARDTCAAYIHRYYPVHVQLNVLRTGSEDERKKMSVFIDACRVWSNQKSATSAELEKIKP</sequence>
<keyword evidence="2" id="KW-1185">Reference proteome</keyword>
<proteinExistence type="predicted"/>
<evidence type="ECO:0000313" key="2">
    <source>
        <dbReference type="Proteomes" id="UP001595999"/>
    </source>
</evidence>
<reference evidence="2" key="1">
    <citation type="journal article" date="2019" name="Int. J. Syst. Evol. Microbiol.">
        <title>The Global Catalogue of Microorganisms (GCM) 10K type strain sequencing project: providing services to taxonomists for standard genome sequencing and annotation.</title>
        <authorList>
            <consortium name="The Broad Institute Genomics Platform"/>
            <consortium name="The Broad Institute Genome Sequencing Center for Infectious Disease"/>
            <person name="Wu L."/>
            <person name="Ma J."/>
        </authorList>
    </citation>
    <scope>NUCLEOTIDE SEQUENCE [LARGE SCALE GENOMIC DNA]</scope>
    <source>
        <strain evidence="2">CGMCC 4.7608</strain>
    </source>
</reference>
<protein>
    <submittedName>
        <fullName evidence="1">Uncharacterized protein</fullName>
    </submittedName>
</protein>
<name>A0ABV8ZQ65_9NEIS</name>
<accession>A0ABV8ZQ65</accession>
<dbReference type="EMBL" id="JBHSEK010000003">
    <property type="protein sequence ID" value="MFC4489415.1"/>
    <property type="molecule type" value="Genomic_DNA"/>
</dbReference>
<dbReference type="RefSeq" id="WP_231460749.1">
    <property type="nucleotide sequence ID" value="NZ_JAJOHW010000005.1"/>
</dbReference>
<comment type="caution">
    <text evidence="1">The sequence shown here is derived from an EMBL/GenBank/DDBJ whole genome shotgun (WGS) entry which is preliminary data.</text>
</comment>
<gene>
    <name evidence="1" type="ORF">ACFO0R_07255</name>
</gene>
<organism evidence="1 2">
    <name type="scientific">Chromobacterium aquaticum</name>
    <dbReference type="NCBI Taxonomy" id="467180"/>
    <lineage>
        <taxon>Bacteria</taxon>
        <taxon>Pseudomonadati</taxon>
        <taxon>Pseudomonadota</taxon>
        <taxon>Betaproteobacteria</taxon>
        <taxon>Neisseriales</taxon>
        <taxon>Chromobacteriaceae</taxon>
        <taxon>Chromobacterium</taxon>
    </lineage>
</organism>